<sequence length="182" mass="19274">THDAAAPAQLAIMGGVAETTVPAAVADGDAVRVNYDPYGRHRDASHNQAQSAGDVVETAPAVMQKMEVEFTQLAAPGATPAVNVEDYRNHTFQILLDIGGCTNVVVRAEGSLDGTNWAPLGVVDDDCVVTNCAVANAELTITATGTYYLRLQNLKTKYIRFTFVSELDDTDATLSVDLMSGI</sequence>
<dbReference type="EMBL" id="LAZR01018104">
    <property type="protein sequence ID" value="KKL97706.1"/>
    <property type="molecule type" value="Genomic_DNA"/>
</dbReference>
<dbReference type="AlphaFoldDB" id="A0A0F9H3Z8"/>
<proteinExistence type="predicted"/>
<protein>
    <submittedName>
        <fullName evidence="1">Uncharacterized protein</fullName>
    </submittedName>
</protein>
<organism evidence="1">
    <name type="scientific">marine sediment metagenome</name>
    <dbReference type="NCBI Taxonomy" id="412755"/>
    <lineage>
        <taxon>unclassified sequences</taxon>
        <taxon>metagenomes</taxon>
        <taxon>ecological metagenomes</taxon>
    </lineage>
</organism>
<accession>A0A0F9H3Z8</accession>
<comment type="caution">
    <text evidence="1">The sequence shown here is derived from an EMBL/GenBank/DDBJ whole genome shotgun (WGS) entry which is preliminary data.</text>
</comment>
<name>A0A0F9H3Z8_9ZZZZ</name>
<feature type="non-terminal residue" evidence="1">
    <location>
        <position position="1"/>
    </location>
</feature>
<gene>
    <name evidence="1" type="ORF">LCGC14_1831780</name>
</gene>
<evidence type="ECO:0000313" key="1">
    <source>
        <dbReference type="EMBL" id="KKL97706.1"/>
    </source>
</evidence>
<reference evidence="1" key="1">
    <citation type="journal article" date="2015" name="Nature">
        <title>Complex archaea that bridge the gap between prokaryotes and eukaryotes.</title>
        <authorList>
            <person name="Spang A."/>
            <person name="Saw J.H."/>
            <person name="Jorgensen S.L."/>
            <person name="Zaremba-Niedzwiedzka K."/>
            <person name="Martijn J."/>
            <person name="Lind A.E."/>
            <person name="van Eijk R."/>
            <person name="Schleper C."/>
            <person name="Guy L."/>
            <person name="Ettema T.J."/>
        </authorList>
    </citation>
    <scope>NUCLEOTIDE SEQUENCE</scope>
</reference>